<keyword evidence="4" id="KW-0233">DNA recombination</keyword>
<comment type="catalytic activity">
    <reaction evidence="4">
        <text>ATP + H2O = ADP + phosphate + H(+)</text>
        <dbReference type="Rhea" id="RHEA:13065"/>
        <dbReference type="ChEBI" id="CHEBI:15377"/>
        <dbReference type="ChEBI" id="CHEBI:15378"/>
        <dbReference type="ChEBI" id="CHEBI:30616"/>
        <dbReference type="ChEBI" id="CHEBI:43474"/>
        <dbReference type="ChEBI" id="CHEBI:456216"/>
        <dbReference type="EC" id="5.6.2.3"/>
    </reaction>
</comment>
<dbReference type="InterPro" id="IPR025476">
    <property type="entry name" value="Helitron_helicase-like"/>
</dbReference>
<evidence type="ECO:0000313" key="6">
    <source>
        <dbReference type="EMBL" id="PWZ44315.1"/>
    </source>
</evidence>
<evidence type="ECO:0000259" key="5">
    <source>
        <dbReference type="PROSITE" id="PS50600"/>
    </source>
</evidence>
<dbReference type="SUPFAM" id="SSF52540">
    <property type="entry name" value="P-loop containing nucleoside triphosphate hydrolases"/>
    <property type="match status" value="2"/>
</dbReference>
<dbReference type="Proteomes" id="UP000251960">
    <property type="component" value="Chromosome 10"/>
</dbReference>
<dbReference type="Pfam" id="PF05970">
    <property type="entry name" value="PIF1"/>
    <property type="match status" value="1"/>
</dbReference>
<dbReference type="InterPro" id="IPR038765">
    <property type="entry name" value="Papain-like_cys_pep_sf"/>
</dbReference>
<dbReference type="InterPro" id="IPR000573">
    <property type="entry name" value="AconitaseA/IPMdHydase_ssu_swvl"/>
</dbReference>
<comment type="similarity">
    <text evidence="1">Belongs to the peptidase C48 family.</text>
</comment>
<dbReference type="Pfam" id="PF21530">
    <property type="entry name" value="Pif1_2B_dom"/>
    <property type="match status" value="1"/>
</dbReference>
<dbReference type="GO" id="GO:0016836">
    <property type="term" value="F:hydro-lyase activity"/>
    <property type="evidence" value="ECO:0007669"/>
    <property type="project" value="UniProtKB-ARBA"/>
</dbReference>
<dbReference type="InterPro" id="IPR003653">
    <property type="entry name" value="Peptidase_C48_C"/>
</dbReference>
<organism evidence="6 7">
    <name type="scientific">Zea mays</name>
    <name type="common">Maize</name>
    <dbReference type="NCBI Taxonomy" id="4577"/>
    <lineage>
        <taxon>Eukaryota</taxon>
        <taxon>Viridiplantae</taxon>
        <taxon>Streptophyta</taxon>
        <taxon>Embryophyta</taxon>
        <taxon>Tracheophyta</taxon>
        <taxon>Spermatophyta</taxon>
        <taxon>Magnoliopsida</taxon>
        <taxon>Liliopsida</taxon>
        <taxon>Poales</taxon>
        <taxon>Poaceae</taxon>
        <taxon>PACMAD clade</taxon>
        <taxon>Panicoideae</taxon>
        <taxon>Andropogonodae</taxon>
        <taxon>Andropogoneae</taxon>
        <taxon>Tripsacinae</taxon>
        <taxon>Zea</taxon>
    </lineage>
</organism>
<evidence type="ECO:0000313" key="7">
    <source>
        <dbReference type="Proteomes" id="UP000251960"/>
    </source>
</evidence>
<dbReference type="Gene3D" id="3.20.19.10">
    <property type="entry name" value="Aconitase, domain 4"/>
    <property type="match status" value="1"/>
</dbReference>
<dbReference type="Pfam" id="PF00694">
    <property type="entry name" value="Aconitase_C"/>
    <property type="match status" value="1"/>
</dbReference>
<dbReference type="GO" id="GO:0008234">
    <property type="term" value="F:cysteine-type peptidase activity"/>
    <property type="evidence" value="ECO:0007669"/>
    <property type="project" value="InterPro"/>
</dbReference>
<name>A0A3L6GB81_MAIZE</name>
<dbReference type="GO" id="GO:0016887">
    <property type="term" value="F:ATP hydrolysis activity"/>
    <property type="evidence" value="ECO:0007669"/>
    <property type="project" value="RHEA"/>
</dbReference>
<reference evidence="6 7" key="1">
    <citation type="journal article" date="2018" name="Nat. Genet.">
        <title>Extensive intraspecific gene order and gene structural variations between Mo17 and other maize genomes.</title>
        <authorList>
            <person name="Sun S."/>
            <person name="Zhou Y."/>
            <person name="Chen J."/>
            <person name="Shi J."/>
            <person name="Zhao H."/>
            <person name="Zhao H."/>
            <person name="Song W."/>
            <person name="Zhang M."/>
            <person name="Cui Y."/>
            <person name="Dong X."/>
            <person name="Liu H."/>
            <person name="Ma X."/>
            <person name="Jiao Y."/>
            <person name="Wang B."/>
            <person name="Wei X."/>
            <person name="Stein J.C."/>
            <person name="Glaubitz J.C."/>
            <person name="Lu F."/>
            <person name="Yu G."/>
            <person name="Liang C."/>
            <person name="Fengler K."/>
            <person name="Li B."/>
            <person name="Rafalski A."/>
            <person name="Schnable P.S."/>
            <person name="Ware D.H."/>
            <person name="Buckler E.S."/>
            <person name="Lai J."/>
        </authorList>
    </citation>
    <scope>NUCLEOTIDE SEQUENCE [LARGE SCALE GENOMIC DNA]</scope>
    <source>
        <strain evidence="7">cv. Missouri 17</strain>
        <tissue evidence="6">Seedling</tissue>
    </source>
</reference>
<evidence type="ECO:0000256" key="3">
    <source>
        <dbReference type="ARBA" id="ARBA00022801"/>
    </source>
</evidence>
<dbReference type="InterPro" id="IPR010285">
    <property type="entry name" value="DNA_helicase_pif1-like_DEAD"/>
</dbReference>
<dbReference type="GO" id="GO:0006281">
    <property type="term" value="P:DNA repair"/>
    <property type="evidence" value="ECO:0007669"/>
    <property type="project" value="UniProtKB-KW"/>
</dbReference>
<keyword evidence="4" id="KW-0234">DNA repair</keyword>
<protein>
    <recommendedName>
        <fullName evidence="4">ATP-dependent DNA helicase</fullName>
        <ecNumber evidence="4">5.6.2.3</ecNumber>
    </recommendedName>
</protein>
<dbReference type="Pfam" id="PF14214">
    <property type="entry name" value="Helitron_like_N"/>
    <property type="match status" value="1"/>
</dbReference>
<evidence type="ECO:0000256" key="4">
    <source>
        <dbReference type="RuleBase" id="RU363044"/>
    </source>
</evidence>
<keyword evidence="4" id="KW-0347">Helicase</keyword>
<dbReference type="SUPFAM" id="SSF52016">
    <property type="entry name" value="LeuD/IlvD-like"/>
    <property type="match status" value="1"/>
</dbReference>
<gene>
    <name evidence="6" type="primary">Os08g0191100_6</name>
    <name evidence="6" type="ORF">Zm00014a_024712</name>
</gene>
<keyword evidence="3 4" id="KW-0378">Hydrolase</keyword>
<dbReference type="PROSITE" id="PS50600">
    <property type="entry name" value="ULP_PROTEASE"/>
    <property type="match status" value="1"/>
</dbReference>
<dbReference type="GO" id="GO:0006508">
    <property type="term" value="P:proteolysis"/>
    <property type="evidence" value="ECO:0007669"/>
    <property type="project" value="UniProtKB-KW"/>
</dbReference>
<accession>A0A3L6GB81</accession>
<dbReference type="PANTHER" id="PTHR10492">
    <property type="match status" value="1"/>
</dbReference>
<evidence type="ECO:0000256" key="1">
    <source>
        <dbReference type="ARBA" id="ARBA00005234"/>
    </source>
</evidence>
<proteinExistence type="inferred from homology"/>
<keyword evidence="4" id="KW-0547">Nucleotide-binding</keyword>
<dbReference type="ExpressionAtlas" id="A0A3L6GB81">
    <property type="expression patterns" value="baseline"/>
</dbReference>
<feature type="domain" description="Ubiquitin-like protease family profile" evidence="5">
    <location>
        <begin position="1623"/>
        <end position="1794"/>
    </location>
</feature>
<dbReference type="GO" id="GO:0006310">
    <property type="term" value="P:DNA recombination"/>
    <property type="evidence" value="ECO:0007669"/>
    <property type="project" value="UniProtKB-KW"/>
</dbReference>
<evidence type="ECO:0000256" key="2">
    <source>
        <dbReference type="ARBA" id="ARBA00022670"/>
    </source>
</evidence>
<keyword evidence="4" id="KW-0067">ATP-binding</keyword>
<dbReference type="InterPro" id="IPR049163">
    <property type="entry name" value="Pif1-like_2B_dom"/>
</dbReference>
<dbReference type="InterPro" id="IPR015928">
    <property type="entry name" value="Aconitase/3IPM_dehydase_swvl"/>
</dbReference>
<sequence length="2353" mass="269247">MEHNDGRTPLTNISNTITIADENGSKRLGPNVDAKELSLSDGCSTIDFTNFATQVPNVNRDDDSDWLHRNETFKSDDVFTTRDLLTPGGVHETVGNTPNHNLGRAAYFRERYKNLTPAERELNRERLRLYNNTPKRKGSKIEYIRKRRALLADTLSQESIAMESPTYTPEVVHPTTDAIEPNGSALTPCDWVIPDIASNPFLPASTQTEDADSLRMSTRPLRRKQHVPRGERQAILARRNQQFEASISRNMATVAEDIISDAEEGDDWTQPRMSAKINNNGILCGLYFHPLVDDDDSVVFEDDADENEGYLFAGQYEDTDEDIEIDGSQDESSATDVPDPYDKVYSNIPEETHMLKTVPNCSYCTAKKFEYETPGFCCRGGKVELAPLETPPQLKRLWDSADSDARHFRDNIRFFNGHFSFTSLYCCLDSMTTNGMMYHNIKSFGREGGAEHKHLELYFYDDDPTLKHRYRKCREEHQQKDKEVIRQIVDILRGNPYSEHLRTMGHVDNLDDYRIALNLDQMLNQKTYNTPLTSEVAAVWIEGSEGRGQFSKSVMLHGKDSSNHCIRSYHGCYDALSYPLFFPRGELGWHANIPKVGVSMDEVDAYRATHRASNANDEDAESPSHLCVSVRDYYCYKFQIRPEVFNPILHGKRLFQQFAVDTYIKIESSRLDYIRRNQDRLRADLYQGLVDSMLDGDIRAEKVGKRTVLSTSFIGGPRDMRRRYMDAMALVRKFGKPDIFLTMTCNPNWDEIRRELLPGQTPQDRLDLVVRVFHAKLQELKHRLTKQDILGKVRAYVYVVEFQKRGLPHAHFLLIMQRKYKLTCPEHYDLLISAEIPSNKYPQLRKMVIKHMMHGPCGSLNPNFPCTKGRKSCKNHYPRPFSDTTLQGKDSYPIYRRRDDDRKEKVRGCELDNRWVVPYNPYLLHLFNCHINVEACGSIKAVKYLFKYIYKGHDRASVVMRDASKADDDVDEIKQYRDARWVTPPEALWRIYGFELSQISPPVMQLQLHLPNMHMVAFHERQMVERVVNRPGADRSMLTTYFEANRLHEEARGILYRDFPEWYTWQSGKGKVWQRRKQDTGGQVGRIVSAHPTEGERYYLRVLLNHVTGVTSHVDLRTVDGVTLPTFREAAERRGLLESDNTLDECLTERALFQMPSVLRRLFATILKHKDSMSEDYQHRSQNKTHVEQMVLIDIRNMLQSMGKDINTFPLPPIIDAYDDAIGTAREVYEEEIIQPTMGDVALKDSLNEEQRAAYDKIMSAVDTDQGGLFFVDGPGGTGKTYLYRVLLATLRNQGKIAVATATSGVAASIMPGGRTAHSCFKIPLTIDDGVVCSFTKQSGTTELLRKASLIIWDEASMTKRQAVEALDNSMRDIMGRPALPFGGKTIVFGGDFRQVLPVVRKGSRAQVVASSLRMSYLWDSMSHLKLVSNMRAKNDPWFAEFLLRVGGGTEETNIDGDIRLPDDVCVPYSGSENDLDNLIDFAFPNLNENMSDSTYITSRAILSTRNDWVDMINVKMIDRFQGEHMVYHSFDSAMDDPHNYYPPEFLNTLTPNGLPPHVLKLKIGCPVILLRNIDPANGLCNGTRLVVRGFQRNSIDAEIVLGFCLARMESLFVGLSHNKSKKSVATAIVREVLSHDWLLLDYICTQGDLALIDFIKEIPCEPRVEVVLIDDAFVERKWMECLFQPNAYLGDEVFIPINIRETHWYLAVIHARNMEIQVLDSLGSSQDRKDLTNSIKGRQRQIDMISQRKELKDHRWPDLQVASWPLREIDMGYAKQTDSSSCGLFLLNYIEYWTGDELSDSFTQDDMSHFRKKMAAILLSSDLNKRRGCLLYKNEKEVDSGSPSDVEILENPTDSNKRKLLHVLDDSEVVHEDEEGPITQADLQRWFVDDWDKRAPIKVSTDGCTNDFLMVGLSTKDMPVTKADSIDVLCDYIMAIEDDTTLERTWVRSFNPFKIEISVKDLQNILTTNQDMILRCFDMAVRLLANKESRRPKEEIINNRKHYMDMLGYVLMPWKFNGCYALFVIDHVKKHVTFIDFTPTQDWCKHMPYKRFAEAIIMTSKKYKIAYSKKRSGWAEDIFKWEHTIQTGVPIDLRGFNTSYLVLQAMAMWGNDRPLKFVGIPRPPCQWPSYSFKGCENTLSVRFNLIALLSSGDRYALPSFNELNSSFVVSSMIVISITESATEKKEKSLVEKKKSIESRKLIFTRAKQYAEEYDAQRYKADGHHTIVLAGEEYGSGSSRDWAAKGPMLLGVKAVIAKSFERIHRSNLVGMGVLPLCFKPSEDADSLGLTGHERYTIRLPTKVSEIQPGQDVQVLSDTGKSFTCKLRIDTMVELAYFDHGGILHYVLRNLVRQ</sequence>
<keyword evidence="4" id="KW-0227">DNA damage</keyword>
<dbReference type="GO" id="GO:0000723">
    <property type="term" value="P:telomere maintenance"/>
    <property type="evidence" value="ECO:0007669"/>
    <property type="project" value="InterPro"/>
</dbReference>
<dbReference type="EMBL" id="NCVQ01000002">
    <property type="protein sequence ID" value="PWZ44315.1"/>
    <property type="molecule type" value="Genomic_DNA"/>
</dbReference>
<comment type="cofactor">
    <cofactor evidence="4">
        <name>Mg(2+)</name>
        <dbReference type="ChEBI" id="CHEBI:18420"/>
    </cofactor>
</comment>
<dbReference type="Gene3D" id="3.40.50.300">
    <property type="entry name" value="P-loop containing nucleotide triphosphate hydrolases"/>
    <property type="match status" value="1"/>
</dbReference>
<comment type="caution">
    <text evidence="6">The sequence shown here is derived from an EMBL/GenBank/DDBJ whole genome shotgun (WGS) entry which is preliminary data.</text>
</comment>
<keyword evidence="2" id="KW-0645">Protease</keyword>
<comment type="similarity">
    <text evidence="4">Belongs to the helicase family.</text>
</comment>
<dbReference type="GO" id="GO:0043139">
    <property type="term" value="F:5'-3' DNA helicase activity"/>
    <property type="evidence" value="ECO:0007669"/>
    <property type="project" value="UniProtKB-EC"/>
</dbReference>
<dbReference type="PANTHER" id="PTHR10492:SF92">
    <property type="entry name" value="ATP-DEPENDENT DNA HELICASE"/>
    <property type="match status" value="1"/>
</dbReference>
<dbReference type="SUPFAM" id="SSF54001">
    <property type="entry name" value="Cysteine proteinases"/>
    <property type="match status" value="1"/>
</dbReference>
<dbReference type="Pfam" id="PF02902">
    <property type="entry name" value="Peptidase_C48"/>
    <property type="match status" value="1"/>
</dbReference>
<dbReference type="GO" id="GO:0005524">
    <property type="term" value="F:ATP binding"/>
    <property type="evidence" value="ECO:0007669"/>
    <property type="project" value="UniProtKB-KW"/>
</dbReference>
<dbReference type="GO" id="GO:0043436">
    <property type="term" value="P:oxoacid metabolic process"/>
    <property type="evidence" value="ECO:0007669"/>
    <property type="project" value="UniProtKB-ARBA"/>
</dbReference>
<dbReference type="EC" id="5.6.2.3" evidence="4"/>
<dbReference type="Gene3D" id="3.40.395.10">
    <property type="entry name" value="Adenoviral Proteinase, Chain A"/>
    <property type="match status" value="1"/>
</dbReference>
<dbReference type="InterPro" id="IPR027417">
    <property type="entry name" value="P-loop_NTPase"/>
</dbReference>